<keyword evidence="3" id="KW-0720">Serine protease</keyword>
<evidence type="ECO:0000256" key="2">
    <source>
        <dbReference type="ARBA" id="ARBA00022801"/>
    </source>
</evidence>
<dbReference type="Pfam" id="PF07676">
    <property type="entry name" value="PD40"/>
    <property type="match status" value="2"/>
</dbReference>
<feature type="domain" description="Peptidase S9 prolyl oligopeptidase catalytic" evidence="10">
    <location>
        <begin position="491"/>
        <end position="691"/>
    </location>
</feature>
<dbReference type="SUPFAM" id="SSF82171">
    <property type="entry name" value="DPP6 N-terminal domain-like"/>
    <property type="match status" value="1"/>
</dbReference>
<evidence type="ECO:0000256" key="9">
    <source>
        <dbReference type="SAM" id="SignalP"/>
    </source>
</evidence>
<dbReference type="PANTHER" id="PTHR42776">
    <property type="entry name" value="SERINE PEPTIDASE S9 FAMILY MEMBER"/>
    <property type="match status" value="1"/>
</dbReference>
<dbReference type="Proteomes" id="UP000596252">
    <property type="component" value="Chromosome"/>
</dbReference>
<evidence type="ECO:0000259" key="10">
    <source>
        <dbReference type="Pfam" id="PF00326"/>
    </source>
</evidence>
<evidence type="ECO:0000256" key="4">
    <source>
        <dbReference type="ARBA" id="ARBA00022990"/>
    </source>
</evidence>
<keyword evidence="2" id="KW-0378">Hydrolase</keyword>
<sequence length="698" mass="78354">MNKIHLITALCLFPLLSNAADDPSKAATNATASNVQATNSEPSPSDRLLSVERLWQLERVGSPVVSPNGKYIIAPVTRFDVKEDKGYTRLWLFDRDGNKQRPITAEGLGASEPVFSPDSSTLAFVSKRDKDDAGQIYLLPMTGPGEAQRLTEVPTGVYGIKWVGKHLYFIANVWPQKNWDEMAEQIKADKDKKLSARQWNALPYSQFDHWIDEDRQAHVFRIAASGGAVEAITQPLGRELPRSSQSSGDYDIDANEQYIAFTSNGWDNQVDPNIDLFLARIGGNKAENLTPDNKAPDDSPSFSPDGDTLAFSRQHIQGFYADTARLMLYDMDSKKLKSLTDGWDRSLGSFVWSQDGKSLFSNIDDAATQRLYQIDAKTGKPRAITKATSFGAPAVADKNTLVATNESFLYPPRLVTVDVKNGKTTRLDTFNDELLRQTDLGHYESVTYKGADGKDIQMWVHYPPGFDKSKKYPLFLLIHGGPHNAIGDSFSYRWNAQTFSSWGYVTAWPNFHGSSGFGQEFADAINPDWRTKPLADIQAATKYFEAQPWIDTERMVAGGASYGGYLTSVLLGTEHPFKALLIHAAVYNMYSQMAADFAVHSTRFGGFWENPEIYKTISPHYHADKFKTPTLVIHGQLDYRVPVGQGFELFRTLQTKGIESRMIYFPDENHWILKPNNSIYWYNEVKDWMTRFAEPGAR</sequence>
<feature type="signal peptide" evidence="9">
    <location>
        <begin position="1"/>
        <end position="19"/>
    </location>
</feature>
<organism evidence="11 12">
    <name type="scientific">Shewanella litorisediminis</name>
    <dbReference type="NCBI Taxonomy" id="1173586"/>
    <lineage>
        <taxon>Bacteria</taxon>
        <taxon>Pseudomonadati</taxon>
        <taxon>Pseudomonadota</taxon>
        <taxon>Gammaproteobacteria</taxon>
        <taxon>Alteromonadales</taxon>
        <taxon>Shewanellaceae</taxon>
        <taxon>Shewanella</taxon>
    </lineage>
</organism>
<protein>
    <recommendedName>
        <fullName evidence="6">Acyl-peptide hydrolase</fullName>
    </recommendedName>
    <alternativeName>
        <fullName evidence="5">Acylaminoacyl-peptidase</fullName>
    </alternativeName>
</protein>
<dbReference type="Gene3D" id="2.120.10.30">
    <property type="entry name" value="TolB, C-terminal domain"/>
    <property type="match status" value="2"/>
</dbReference>
<comment type="function">
    <text evidence="7">This enzyme catalyzes the hydrolysis of the N-terminal peptide bond of an N-acetylated peptide to generate an N-acetylated amino acid and a peptide with a free N-terminus. It preferentially cleaves off Ac-Ala, Ac-Met and Ac-Ser. Also, involved in the degradation of oxidized and glycated proteins.</text>
</comment>
<dbReference type="PROSITE" id="PS00708">
    <property type="entry name" value="PRO_ENDOPEP_SER"/>
    <property type="match status" value="1"/>
</dbReference>
<feature type="region of interest" description="Disordered" evidence="8">
    <location>
        <begin position="23"/>
        <end position="45"/>
    </location>
</feature>
<keyword evidence="12" id="KW-1185">Reference proteome</keyword>
<feature type="compositionally biased region" description="Polar residues" evidence="8">
    <location>
        <begin position="26"/>
        <end position="43"/>
    </location>
</feature>
<feature type="chain" id="PRO_5045973115" description="Acyl-peptide hydrolase" evidence="9">
    <location>
        <begin position="20"/>
        <end position="698"/>
    </location>
</feature>
<proteinExistence type="predicted"/>
<evidence type="ECO:0000256" key="6">
    <source>
        <dbReference type="ARBA" id="ARBA00032596"/>
    </source>
</evidence>
<dbReference type="InterPro" id="IPR011659">
    <property type="entry name" value="WD40"/>
</dbReference>
<dbReference type="Pfam" id="PF00326">
    <property type="entry name" value="Peptidase_S9"/>
    <property type="match status" value="1"/>
</dbReference>
<evidence type="ECO:0000313" key="12">
    <source>
        <dbReference type="Proteomes" id="UP000596252"/>
    </source>
</evidence>
<evidence type="ECO:0000256" key="1">
    <source>
        <dbReference type="ARBA" id="ARBA00022729"/>
    </source>
</evidence>
<accession>A0ABX7G5E0</accession>
<dbReference type="InterPro" id="IPR001375">
    <property type="entry name" value="Peptidase_S9_cat"/>
</dbReference>
<dbReference type="InterPro" id="IPR011042">
    <property type="entry name" value="6-blade_b-propeller_TolB-like"/>
</dbReference>
<dbReference type="InterPro" id="IPR002471">
    <property type="entry name" value="Pept_S9_AS"/>
</dbReference>
<evidence type="ECO:0000256" key="3">
    <source>
        <dbReference type="ARBA" id="ARBA00022825"/>
    </source>
</evidence>
<keyword evidence="1 9" id="KW-0732">Signal</keyword>
<dbReference type="PANTHER" id="PTHR42776:SF13">
    <property type="entry name" value="DIPEPTIDYL-PEPTIDASE 5"/>
    <property type="match status" value="1"/>
</dbReference>
<name>A0ABX7G5E0_9GAMM</name>
<dbReference type="EMBL" id="CP069213">
    <property type="protein sequence ID" value="QRH02499.1"/>
    <property type="molecule type" value="Genomic_DNA"/>
</dbReference>
<gene>
    <name evidence="11" type="ORF">JQC75_03485</name>
</gene>
<dbReference type="Gene3D" id="3.40.50.1820">
    <property type="entry name" value="alpha/beta hydrolase"/>
    <property type="match status" value="1"/>
</dbReference>
<dbReference type="SUPFAM" id="SSF53474">
    <property type="entry name" value="alpha/beta-Hydrolases"/>
    <property type="match status" value="1"/>
</dbReference>
<evidence type="ECO:0000256" key="5">
    <source>
        <dbReference type="ARBA" id="ARBA00032284"/>
    </source>
</evidence>
<dbReference type="RefSeq" id="WP_203326106.1">
    <property type="nucleotide sequence ID" value="NZ_CP069213.1"/>
</dbReference>
<reference evidence="11 12" key="1">
    <citation type="journal article" date="2012" name="Antonie Van Leeuwenhoek">
        <title>Shewanella litorisediminis sp. nov., a gammaproteobacterium isolated from a tidal flat sediment.</title>
        <authorList>
            <person name="Lee M.H."/>
            <person name="Yoon J.H."/>
        </authorList>
    </citation>
    <scope>NUCLEOTIDE SEQUENCE [LARGE SCALE GENOMIC DNA]</scope>
    <source>
        <strain evidence="11 12">SMK1-12</strain>
    </source>
</reference>
<evidence type="ECO:0000256" key="7">
    <source>
        <dbReference type="ARBA" id="ARBA00045885"/>
    </source>
</evidence>
<dbReference type="InterPro" id="IPR029058">
    <property type="entry name" value="AB_hydrolase_fold"/>
</dbReference>
<keyword evidence="3" id="KW-0645">Protease</keyword>
<keyword evidence="4" id="KW-0007">Acetylation</keyword>
<evidence type="ECO:0000256" key="8">
    <source>
        <dbReference type="SAM" id="MobiDB-lite"/>
    </source>
</evidence>
<evidence type="ECO:0000313" key="11">
    <source>
        <dbReference type="EMBL" id="QRH02499.1"/>
    </source>
</evidence>